<gene>
    <name evidence="1" type="ORF">HLH21_07735</name>
</gene>
<dbReference type="EMBL" id="JABEQH010000008">
    <property type="protein sequence ID" value="MBB2175825.1"/>
    <property type="molecule type" value="Genomic_DNA"/>
</dbReference>
<evidence type="ECO:0000313" key="1">
    <source>
        <dbReference type="EMBL" id="MBB2175825.1"/>
    </source>
</evidence>
<accession>A0A7W4J6X7</accession>
<reference evidence="1 2" key="1">
    <citation type="submission" date="2020-04" db="EMBL/GenBank/DDBJ databases">
        <title>Description of novel Gluconacetobacter.</title>
        <authorList>
            <person name="Sombolestani A."/>
        </authorList>
    </citation>
    <scope>NUCLEOTIDE SEQUENCE [LARGE SCALE GENOMIC DNA]</scope>
    <source>
        <strain evidence="1 2">LMG 21312</strain>
    </source>
</reference>
<protein>
    <submittedName>
        <fullName evidence="1">Uncharacterized protein</fullName>
    </submittedName>
</protein>
<proteinExistence type="predicted"/>
<evidence type="ECO:0000313" key="2">
    <source>
        <dbReference type="Proteomes" id="UP000561066"/>
    </source>
</evidence>
<dbReference type="AlphaFoldDB" id="A0A7W4J6X7"/>
<organism evidence="1 2">
    <name type="scientific">Gluconacetobacter johannae</name>
    <dbReference type="NCBI Taxonomy" id="112140"/>
    <lineage>
        <taxon>Bacteria</taxon>
        <taxon>Pseudomonadati</taxon>
        <taxon>Pseudomonadota</taxon>
        <taxon>Alphaproteobacteria</taxon>
        <taxon>Acetobacterales</taxon>
        <taxon>Acetobacteraceae</taxon>
        <taxon>Gluconacetobacter</taxon>
    </lineage>
</organism>
<dbReference type="Proteomes" id="UP000561066">
    <property type="component" value="Unassembled WGS sequence"/>
</dbReference>
<name>A0A7W4J6X7_9PROT</name>
<comment type="caution">
    <text evidence="1">The sequence shown here is derived from an EMBL/GenBank/DDBJ whole genome shotgun (WGS) entry which is preliminary data.</text>
</comment>
<keyword evidence="2" id="KW-1185">Reference proteome</keyword>
<sequence>MDEIITLADDGDAKAEAPCPLLVTAMQAKRKLREGTFLKRPYGQE</sequence>
<dbReference type="RefSeq" id="WP_182942978.1">
    <property type="nucleotide sequence ID" value="NZ_JABEQH010000008.1"/>
</dbReference>